<evidence type="ECO:0000313" key="2">
    <source>
        <dbReference type="EMBL" id="RJG36727.1"/>
    </source>
</evidence>
<organism evidence="2 3">
    <name type="scientific">Motilimonas pumila</name>
    <dbReference type="NCBI Taxonomy" id="2303987"/>
    <lineage>
        <taxon>Bacteria</taxon>
        <taxon>Pseudomonadati</taxon>
        <taxon>Pseudomonadota</taxon>
        <taxon>Gammaproteobacteria</taxon>
        <taxon>Alteromonadales</taxon>
        <taxon>Alteromonadales genera incertae sedis</taxon>
        <taxon>Motilimonas</taxon>
    </lineage>
</organism>
<evidence type="ECO:0000256" key="1">
    <source>
        <dbReference type="SAM" id="Phobius"/>
    </source>
</evidence>
<keyword evidence="1" id="KW-0472">Membrane</keyword>
<accession>A0A418Y982</accession>
<evidence type="ECO:0000313" key="3">
    <source>
        <dbReference type="Proteomes" id="UP000283255"/>
    </source>
</evidence>
<keyword evidence="1" id="KW-0812">Transmembrane</keyword>
<feature type="transmembrane region" description="Helical" evidence="1">
    <location>
        <begin position="38"/>
        <end position="56"/>
    </location>
</feature>
<feature type="transmembrane region" description="Helical" evidence="1">
    <location>
        <begin position="88"/>
        <end position="107"/>
    </location>
</feature>
<gene>
    <name evidence="2" type="ORF">D1Z90_20280</name>
</gene>
<reference evidence="2 3" key="2">
    <citation type="submission" date="2019-01" db="EMBL/GenBank/DDBJ databases">
        <title>Motilimonas pumilus sp. nov., isolated from the gut of sea cucumber (Apostichopus japonicus).</title>
        <authorList>
            <person name="Wang F.-Q."/>
            <person name="Ren L.-H."/>
            <person name="Lin Y.-W."/>
            <person name="Sun G.-H."/>
            <person name="Du Z.-J."/>
            <person name="Zhao J.-X."/>
            <person name="Liu X.-J."/>
            <person name="Liu L.-J."/>
        </authorList>
    </citation>
    <scope>NUCLEOTIDE SEQUENCE [LARGE SCALE GENOMIC DNA]</scope>
    <source>
        <strain evidence="2 3">PLHSC7-2</strain>
    </source>
</reference>
<sequence length="116" mass="12878">MSVQLSNKILISFYCILTCVYLFTSVDKGFENLTGNRAIGAICAFVYFATILFGLFRKPRIFSAISLFNFIIGSLFIVVVIFSGLPEFSMPLFLYLCFGVLGGYLSLNSLNARKGI</sequence>
<dbReference type="Proteomes" id="UP000283255">
    <property type="component" value="Unassembled WGS sequence"/>
</dbReference>
<name>A0A418Y982_9GAMM</name>
<reference evidence="2 3" key="1">
    <citation type="submission" date="2018-09" db="EMBL/GenBank/DDBJ databases">
        <authorList>
            <person name="Wang F."/>
        </authorList>
    </citation>
    <scope>NUCLEOTIDE SEQUENCE [LARGE SCALE GENOMIC DNA]</scope>
    <source>
        <strain evidence="2 3">PLHSC7-2</strain>
    </source>
</reference>
<dbReference type="AlphaFoldDB" id="A0A418Y982"/>
<feature type="transmembrane region" description="Helical" evidence="1">
    <location>
        <begin position="9"/>
        <end position="26"/>
    </location>
</feature>
<protein>
    <submittedName>
        <fullName evidence="2">Uncharacterized protein</fullName>
    </submittedName>
</protein>
<keyword evidence="1" id="KW-1133">Transmembrane helix</keyword>
<keyword evidence="3" id="KW-1185">Reference proteome</keyword>
<feature type="transmembrane region" description="Helical" evidence="1">
    <location>
        <begin position="61"/>
        <end position="82"/>
    </location>
</feature>
<comment type="caution">
    <text evidence="2">The sequence shown here is derived from an EMBL/GenBank/DDBJ whole genome shotgun (WGS) entry which is preliminary data.</text>
</comment>
<proteinExistence type="predicted"/>
<dbReference type="EMBL" id="QZCH01000070">
    <property type="protein sequence ID" value="RJG36727.1"/>
    <property type="molecule type" value="Genomic_DNA"/>
</dbReference>